<dbReference type="AlphaFoldDB" id="A0A1G9AAU8"/>
<dbReference type="OrthoDB" id="5496837at2"/>
<dbReference type="RefSeq" id="WP_092322166.1">
    <property type="nucleotide sequence ID" value="NZ_FNFU01000004.1"/>
</dbReference>
<dbReference type="EMBL" id="FNFU01000004">
    <property type="protein sequence ID" value="SDK24438.1"/>
    <property type="molecule type" value="Genomic_DNA"/>
</dbReference>
<sequence length="318" mass="32994">MPQPGQTGSPENSTATPTRRELRAQREAGETPEVSTEPAEQKAAPAVSVAPDAARAAARPMAAQPVTPTPAATRPPPSKRNSPLTVAVTLLAIPGLFLTAALPAYAFTPGEGLVGARTAHQRASAEAQDVTVAAGSASISVARDGFSATTTAQLAERERAAAAAAAEKAADAARATTAAYAVYGIRADGDDYPWAGKTSGLSPLGYVYGQCVDFVAWRLNRDAGVTGGNWRWTWSNLTPGGGDASQWANAWSGHGWATGNKPVVGAVAWFNYNHVAYVQSVSAGGSVVLEEYNWMGSSAYHTRTVPASEVPLFLYPPT</sequence>
<feature type="compositionally biased region" description="Low complexity" evidence="1">
    <location>
        <begin position="43"/>
        <end position="72"/>
    </location>
</feature>
<evidence type="ECO:0000313" key="3">
    <source>
        <dbReference type="Proteomes" id="UP000198701"/>
    </source>
</evidence>
<accession>A0A1G9AAU8</accession>
<protein>
    <submittedName>
        <fullName evidence="2">CHAP domain-containing protein</fullName>
    </submittedName>
</protein>
<dbReference type="SUPFAM" id="SSF54001">
    <property type="entry name" value="Cysteine proteinases"/>
    <property type="match status" value="1"/>
</dbReference>
<feature type="compositionally biased region" description="Polar residues" evidence="1">
    <location>
        <begin position="1"/>
        <end position="17"/>
    </location>
</feature>
<evidence type="ECO:0000256" key="1">
    <source>
        <dbReference type="SAM" id="MobiDB-lite"/>
    </source>
</evidence>
<dbReference type="InterPro" id="IPR007921">
    <property type="entry name" value="CHAP_dom"/>
</dbReference>
<dbReference type="PRINTS" id="PR01852">
    <property type="entry name" value="SIBAPROTEIN"/>
</dbReference>
<evidence type="ECO:0000313" key="2">
    <source>
        <dbReference type="EMBL" id="SDK24438.1"/>
    </source>
</evidence>
<dbReference type="Gene3D" id="3.90.1720.10">
    <property type="entry name" value="endopeptidase domain like (from Nostoc punctiforme)"/>
    <property type="match status" value="1"/>
</dbReference>
<dbReference type="InterPro" id="IPR009148">
    <property type="entry name" value="PcsB-like"/>
</dbReference>
<name>A0A1G9AAU8_9MICO</name>
<dbReference type="PROSITE" id="PS50911">
    <property type="entry name" value="CHAP"/>
    <property type="match status" value="1"/>
</dbReference>
<dbReference type="STRING" id="386301.SAMN05216282_10425"/>
<reference evidence="2 3" key="1">
    <citation type="submission" date="2016-10" db="EMBL/GenBank/DDBJ databases">
        <authorList>
            <person name="de Groot N.N."/>
        </authorList>
    </citation>
    <scope>NUCLEOTIDE SEQUENCE [LARGE SCALE GENOMIC DNA]</scope>
    <source>
        <strain evidence="2 3">CGMCC 1.5382</strain>
    </source>
</reference>
<keyword evidence="3" id="KW-1185">Reference proteome</keyword>
<proteinExistence type="predicted"/>
<dbReference type="InterPro" id="IPR038765">
    <property type="entry name" value="Papain-like_cys_pep_sf"/>
</dbReference>
<dbReference type="Proteomes" id="UP000198701">
    <property type="component" value="Unassembled WGS sequence"/>
</dbReference>
<feature type="region of interest" description="Disordered" evidence="1">
    <location>
        <begin position="1"/>
        <end position="81"/>
    </location>
</feature>
<organism evidence="2 3">
    <name type="scientific">Cryobacterium psychrotolerans</name>
    <dbReference type="NCBI Taxonomy" id="386301"/>
    <lineage>
        <taxon>Bacteria</taxon>
        <taxon>Bacillati</taxon>
        <taxon>Actinomycetota</taxon>
        <taxon>Actinomycetes</taxon>
        <taxon>Micrococcales</taxon>
        <taxon>Microbacteriaceae</taxon>
        <taxon>Cryobacterium</taxon>
    </lineage>
</organism>
<gene>
    <name evidence="2" type="ORF">SAMN05216282_10425</name>
</gene>
<dbReference type="Pfam" id="PF05257">
    <property type="entry name" value="CHAP"/>
    <property type="match status" value="1"/>
</dbReference>
<feature type="compositionally biased region" description="Basic and acidic residues" evidence="1">
    <location>
        <begin position="18"/>
        <end position="29"/>
    </location>
</feature>